<dbReference type="Proteomes" id="UP001141434">
    <property type="component" value="Unassembled WGS sequence"/>
</dbReference>
<protein>
    <submittedName>
        <fullName evidence="1">Uncharacterized protein</fullName>
    </submittedName>
</protein>
<comment type="caution">
    <text evidence="1">The sequence shown here is derived from an EMBL/GenBank/DDBJ whole genome shotgun (WGS) entry which is preliminary data.</text>
</comment>
<keyword evidence="2" id="KW-1185">Reference proteome</keyword>
<gene>
    <name evidence="1" type="ORF">NUU61_001542</name>
</gene>
<proteinExistence type="predicted"/>
<evidence type="ECO:0000313" key="2">
    <source>
        <dbReference type="Proteomes" id="UP001141434"/>
    </source>
</evidence>
<dbReference type="RefSeq" id="XP_056515391.1">
    <property type="nucleotide sequence ID" value="XM_056652124.1"/>
</dbReference>
<organism evidence="1 2">
    <name type="scientific">Penicillium alfredii</name>
    <dbReference type="NCBI Taxonomy" id="1506179"/>
    <lineage>
        <taxon>Eukaryota</taxon>
        <taxon>Fungi</taxon>
        <taxon>Dikarya</taxon>
        <taxon>Ascomycota</taxon>
        <taxon>Pezizomycotina</taxon>
        <taxon>Eurotiomycetes</taxon>
        <taxon>Eurotiomycetidae</taxon>
        <taxon>Eurotiales</taxon>
        <taxon>Aspergillaceae</taxon>
        <taxon>Penicillium</taxon>
    </lineage>
</organism>
<sequence length="81" mass="9325">MMMCFYSAQIHLRKLLNRVYMDLYNAQKQGQMRWLSVGSKIEAEGPARSTEVCTESIAKKQTIDTGKYRVERGNPKPSLKI</sequence>
<dbReference type="OrthoDB" id="5244761at2759"/>
<dbReference type="EMBL" id="JAPMSZ010000002">
    <property type="protein sequence ID" value="KAJ5111912.1"/>
    <property type="molecule type" value="Genomic_DNA"/>
</dbReference>
<evidence type="ECO:0000313" key="1">
    <source>
        <dbReference type="EMBL" id="KAJ5111912.1"/>
    </source>
</evidence>
<name>A0A9W9G4M6_9EURO</name>
<reference evidence="1" key="2">
    <citation type="journal article" date="2023" name="IMA Fungus">
        <title>Comparative genomic study of the Penicillium genus elucidates a diverse pangenome and 15 lateral gene transfer events.</title>
        <authorList>
            <person name="Petersen C."/>
            <person name="Sorensen T."/>
            <person name="Nielsen M.R."/>
            <person name="Sondergaard T.E."/>
            <person name="Sorensen J.L."/>
            <person name="Fitzpatrick D.A."/>
            <person name="Frisvad J.C."/>
            <person name="Nielsen K.L."/>
        </authorList>
    </citation>
    <scope>NUCLEOTIDE SEQUENCE</scope>
    <source>
        <strain evidence="1">IBT 34128</strain>
    </source>
</reference>
<dbReference type="AlphaFoldDB" id="A0A9W9G4M6"/>
<reference evidence="1" key="1">
    <citation type="submission" date="2022-11" db="EMBL/GenBank/DDBJ databases">
        <authorList>
            <person name="Petersen C."/>
        </authorList>
    </citation>
    <scope>NUCLEOTIDE SEQUENCE</scope>
    <source>
        <strain evidence="1">IBT 34128</strain>
    </source>
</reference>
<dbReference type="GeneID" id="81391292"/>
<accession>A0A9W9G4M6</accession>